<reference evidence="1 2" key="1">
    <citation type="submission" date="2019-12" db="EMBL/GenBank/DDBJ databases">
        <title>Nocardia sp. nov. ET3-3 isolated from soil.</title>
        <authorList>
            <person name="Kanchanasin P."/>
            <person name="Tanasupawat S."/>
            <person name="Yuki M."/>
            <person name="Kudo T."/>
        </authorList>
    </citation>
    <scope>NUCLEOTIDE SEQUENCE [LARGE SCALE GENOMIC DNA]</scope>
    <source>
        <strain evidence="1 2">ET3-3</strain>
    </source>
</reference>
<evidence type="ECO:0000313" key="2">
    <source>
        <dbReference type="Proteomes" id="UP000466794"/>
    </source>
</evidence>
<dbReference type="AlphaFoldDB" id="A0A7K1V2H3"/>
<organism evidence="1 2">
    <name type="scientific">Nocardia terrae</name>
    <dbReference type="NCBI Taxonomy" id="2675851"/>
    <lineage>
        <taxon>Bacteria</taxon>
        <taxon>Bacillati</taxon>
        <taxon>Actinomycetota</taxon>
        <taxon>Actinomycetes</taxon>
        <taxon>Mycobacteriales</taxon>
        <taxon>Nocardiaceae</taxon>
        <taxon>Nocardia</taxon>
    </lineage>
</organism>
<name>A0A7K1V2H3_9NOCA</name>
<protein>
    <recommendedName>
        <fullName evidence="3">Rv3651-like N-terminal domain-containing protein</fullName>
    </recommendedName>
</protein>
<keyword evidence="2" id="KW-1185">Reference proteome</keyword>
<evidence type="ECO:0000313" key="1">
    <source>
        <dbReference type="EMBL" id="MVU80843.1"/>
    </source>
</evidence>
<gene>
    <name evidence="1" type="ORF">GPX89_26765</name>
</gene>
<comment type="caution">
    <text evidence="1">The sequence shown here is derived from an EMBL/GenBank/DDBJ whole genome shotgun (WGS) entry which is preliminary data.</text>
</comment>
<proteinExistence type="predicted"/>
<sequence length="278" mass="29890">MIKIVGAPILGPYGHVRAVCIWVGEAEAALPPLPEVGVVEWDAAVVVSASLTARALLLGDESVEASLLPDVLSKLDRFENRSDFLALLSLEDPIDEWIGSATRTFGDGTLHQLQIAARAEGAGAGRRMRAVVCEVADDASTPLTPEMYLKAMRHVPILPGHALAMVDLNAKVVHDWIANDDDPMAGWCHHRPLLHPDDQARILATCEALLAGTTMTATVLGRIRFDPVDEWIQLESTWTRIIAGDQPQALVDVAVIPPLPTSVVDSCPRCRRAGDSAA</sequence>
<evidence type="ECO:0008006" key="3">
    <source>
        <dbReference type="Google" id="ProtNLM"/>
    </source>
</evidence>
<dbReference type="Proteomes" id="UP000466794">
    <property type="component" value="Unassembled WGS sequence"/>
</dbReference>
<dbReference type="EMBL" id="WRPP01000005">
    <property type="protein sequence ID" value="MVU80843.1"/>
    <property type="molecule type" value="Genomic_DNA"/>
</dbReference>
<accession>A0A7K1V2H3</accession>